<dbReference type="Gene3D" id="3.30.70.330">
    <property type="match status" value="1"/>
</dbReference>
<gene>
    <name evidence="3" type="ORF">PCON_11251</name>
</gene>
<feature type="domain" description="RRM" evidence="2">
    <location>
        <begin position="208"/>
        <end position="277"/>
    </location>
</feature>
<dbReference type="InterPro" id="IPR035979">
    <property type="entry name" value="RBD_domain_sf"/>
</dbReference>
<dbReference type="InterPro" id="IPR012677">
    <property type="entry name" value="Nucleotide-bd_a/b_plait_sf"/>
</dbReference>
<keyword evidence="4" id="KW-1185">Reference proteome</keyword>
<accession>U4L5T5</accession>
<evidence type="ECO:0000313" key="3">
    <source>
        <dbReference type="EMBL" id="CCX11657.1"/>
    </source>
</evidence>
<name>U4L5T5_PYROM</name>
<evidence type="ECO:0000259" key="2">
    <source>
        <dbReference type="SMART" id="SM00360"/>
    </source>
</evidence>
<feature type="compositionally biased region" description="Basic and acidic residues" evidence="1">
    <location>
        <begin position="96"/>
        <end position="126"/>
    </location>
</feature>
<dbReference type="STRING" id="1076935.U4L5T5"/>
<dbReference type="EMBL" id="HF935630">
    <property type="protein sequence ID" value="CCX11657.1"/>
    <property type="molecule type" value="Genomic_DNA"/>
</dbReference>
<dbReference type="SMART" id="SM00360">
    <property type="entry name" value="RRM"/>
    <property type="match status" value="1"/>
</dbReference>
<protein>
    <submittedName>
        <fullName evidence="3">Similar to Uncharacterized RNA-binding protein C126.11c acc. no. O94403</fullName>
    </submittedName>
</protein>
<organism evidence="3 4">
    <name type="scientific">Pyronema omphalodes (strain CBS 100304)</name>
    <name type="common">Pyronema confluens</name>
    <dbReference type="NCBI Taxonomy" id="1076935"/>
    <lineage>
        <taxon>Eukaryota</taxon>
        <taxon>Fungi</taxon>
        <taxon>Dikarya</taxon>
        <taxon>Ascomycota</taxon>
        <taxon>Pezizomycotina</taxon>
        <taxon>Pezizomycetes</taxon>
        <taxon>Pezizales</taxon>
        <taxon>Pyronemataceae</taxon>
        <taxon>Pyronema</taxon>
    </lineage>
</organism>
<dbReference type="AlphaFoldDB" id="U4L5T5"/>
<dbReference type="eggNOG" id="ENOG502SBWH">
    <property type="taxonomic scope" value="Eukaryota"/>
</dbReference>
<feature type="compositionally biased region" description="Basic and acidic residues" evidence="1">
    <location>
        <begin position="133"/>
        <end position="175"/>
    </location>
</feature>
<evidence type="ECO:0000256" key="1">
    <source>
        <dbReference type="SAM" id="MobiDB-lite"/>
    </source>
</evidence>
<dbReference type="Proteomes" id="UP000018144">
    <property type="component" value="Unassembled WGS sequence"/>
</dbReference>
<feature type="region of interest" description="Disordered" evidence="1">
    <location>
        <begin position="91"/>
        <end position="175"/>
    </location>
</feature>
<reference evidence="3 4" key="1">
    <citation type="journal article" date="2013" name="PLoS Genet.">
        <title>The genome and development-dependent transcriptomes of Pyronema confluens: a window into fungal evolution.</title>
        <authorList>
            <person name="Traeger S."/>
            <person name="Altegoer F."/>
            <person name="Freitag M."/>
            <person name="Gabaldon T."/>
            <person name="Kempken F."/>
            <person name="Kumar A."/>
            <person name="Marcet-Houben M."/>
            <person name="Poggeler S."/>
            <person name="Stajich J.E."/>
            <person name="Nowrousian M."/>
        </authorList>
    </citation>
    <scope>NUCLEOTIDE SEQUENCE [LARGE SCALE GENOMIC DNA]</scope>
    <source>
        <strain evidence="4">CBS 100304</strain>
        <tissue evidence="3">Vegetative mycelium</tissue>
    </source>
</reference>
<evidence type="ECO:0000313" key="4">
    <source>
        <dbReference type="Proteomes" id="UP000018144"/>
    </source>
</evidence>
<dbReference type="GO" id="GO:0003723">
    <property type="term" value="F:RNA binding"/>
    <property type="evidence" value="ECO:0007669"/>
    <property type="project" value="InterPro"/>
</dbReference>
<dbReference type="OrthoDB" id="5374349at2759"/>
<proteinExistence type="predicted"/>
<dbReference type="SUPFAM" id="SSF54928">
    <property type="entry name" value="RNA-binding domain, RBD"/>
    <property type="match status" value="1"/>
</dbReference>
<dbReference type="InterPro" id="IPR000504">
    <property type="entry name" value="RRM_dom"/>
</dbReference>
<sequence>MAPTSLRDEITLDDILARERHARASKLASEILGKARFDKDGKPKRLSSIGSIVKPTSIPGISFSNATARALQGNKLFEALHPEYRHIISLLPPPRENQDHQDYHDYRDHRGDHYVGRRNRDYRGDRYVGTGNRDNRDHRDSRDYRDNKVQRDNREHQDNSDSRDSMDNKNNWENRENIFENTPRVKIRGVSREDEINIKGVAVPTQPVIQASNFAPGTTQEDIKHAMMAYGTVLSCLILTTEPVIVVELILETIEQCQRIVEKFNGVTADGKKLSVSFKTTPAVGLMNLQDRKPILDPYAERAEVDRQRRVENMSYTDGSYGMAAPPIYSDALLRKGRGFNR</sequence>